<dbReference type="PANTHER" id="PTHR43143">
    <property type="entry name" value="METALLOPHOSPHOESTERASE, CALCINEURIN SUPERFAMILY"/>
    <property type="match status" value="1"/>
</dbReference>
<dbReference type="EMBL" id="CP145892">
    <property type="protein sequence ID" value="WWP20505.1"/>
    <property type="molecule type" value="Genomic_DNA"/>
</dbReference>
<dbReference type="InterPro" id="IPR029052">
    <property type="entry name" value="Metallo-depent_PP-like"/>
</dbReference>
<dbReference type="GeneID" id="93479706"/>
<dbReference type="PANTHER" id="PTHR43143:SF1">
    <property type="entry name" value="SERINE_THREONINE-PROTEIN PHOSPHATASE CPPED1"/>
    <property type="match status" value="1"/>
</dbReference>
<dbReference type="AlphaFoldDB" id="A0ABD8ASI6"/>
<dbReference type="Proteomes" id="UP001364764">
    <property type="component" value="Chromosome"/>
</dbReference>
<name>A0ABD8ASI6_PAEAM</name>
<evidence type="ECO:0000259" key="1">
    <source>
        <dbReference type="Pfam" id="PF00149"/>
    </source>
</evidence>
<feature type="domain" description="Calcineurin-like phosphoesterase" evidence="1">
    <location>
        <begin position="16"/>
        <end position="288"/>
    </location>
</feature>
<organism evidence="2 3">
    <name type="scientific">Paenibacillus amylolyticus</name>
    <dbReference type="NCBI Taxonomy" id="1451"/>
    <lineage>
        <taxon>Bacteria</taxon>
        <taxon>Bacillati</taxon>
        <taxon>Bacillota</taxon>
        <taxon>Bacilli</taxon>
        <taxon>Bacillales</taxon>
        <taxon>Paenibacillaceae</taxon>
        <taxon>Paenibacillus</taxon>
    </lineage>
</organism>
<reference evidence="2 3" key="1">
    <citation type="submission" date="2024-02" db="EMBL/GenBank/DDBJ databases">
        <title>Complete sequences of two Paenibacillus sp. strains and one Lysinibacillus strain isolated from the environment on STAA medium highlight biotechnological potential.</title>
        <authorList>
            <person name="Attere S.A."/>
            <person name="Piche L.C."/>
            <person name="Intertaglia L."/>
            <person name="Lami R."/>
            <person name="Charette S.J."/>
            <person name="Vincent A.T."/>
        </authorList>
    </citation>
    <scope>NUCLEOTIDE SEQUENCE [LARGE SCALE GENOMIC DNA]</scope>
    <source>
        <strain evidence="2 3">Y5S-7</strain>
    </source>
</reference>
<dbReference type="InterPro" id="IPR004843">
    <property type="entry name" value="Calcineurin-like_PHP"/>
</dbReference>
<dbReference type="InterPro" id="IPR051918">
    <property type="entry name" value="STPP_CPPED1"/>
</dbReference>
<dbReference type="SUPFAM" id="SSF56300">
    <property type="entry name" value="Metallo-dependent phosphatases"/>
    <property type="match status" value="1"/>
</dbReference>
<protein>
    <submittedName>
        <fullName evidence="2">Metallophosphoesterase</fullName>
    </submittedName>
</protein>
<gene>
    <name evidence="2" type="ORF">V6668_29535</name>
</gene>
<dbReference type="GO" id="GO:0016787">
    <property type="term" value="F:hydrolase activity"/>
    <property type="evidence" value="ECO:0007669"/>
    <property type="project" value="UniProtKB-ARBA"/>
</dbReference>
<accession>A0ABD8ASI6</accession>
<proteinExistence type="predicted"/>
<sequence>MGNEHTPEQPIVSFQVITDTHVRDEADHIHNRHLDQALADIATFSQGSSGIMHVGDVTDRGLPSEYRELQRIWKQHAESLPDIRYTVGNHDIGAVVWQDPPIVLLEMKEGEVAELLEQEADMELVTKQTAAESAALIEQLSGGTYTLSAVTSEQEGQDGGPISSRVDPITVVGLWQRRLSDFEGTTGMKGSYHDHWIDGYHYIFLGTEQPHPKDCDMSAEQLEWLDAKLSDHATPDHPIFLFLHQPLMDTVAGSMKEQGWYGVNQDAELKAVLAKYPQAILFSGHTHWQLEAQHTMYDGAGHMPTMFNASSVGYLWTDQDEHLEGSEGLHVEVYKDRVVVKGRNFVTSEWIEGAEFTVSYPVKG</sequence>
<dbReference type="RefSeq" id="WP_338707353.1">
    <property type="nucleotide sequence ID" value="NZ_CP145892.1"/>
</dbReference>
<dbReference type="Pfam" id="PF00149">
    <property type="entry name" value="Metallophos"/>
    <property type="match status" value="1"/>
</dbReference>
<dbReference type="Gene3D" id="3.60.21.10">
    <property type="match status" value="2"/>
</dbReference>
<evidence type="ECO:0000313" key="2">
    <source>
        <dbReference type="EMBL" id="WWP20505.1"/>
    </source>
</evidence>
<evidence type="ECO:0000313" key="3">
    <source>
        <dbReference type="Proteomes" id="UP001364764"/>
    </source>
</evidence>